<evidence type="ECO:0000259" key="2">
    <source>
        <dbReference type="Pfam" id="PF09747"/>
    </source>
</evidence>
<dbReference type="PANTHER" id="PTHR31840">
    <property type="entry name" value="COILED-COIL DOMAIN-CONTAINING PROTEIN 97"/>
    <property type="match status" value="1"/>
</dbReference>
<dbReference type="AlphaFoldDB" id="A0AAG5DAG5"/>
<sequence>MGTKTKETALSVCSDGATTTTPPVVIINDLFDHICSNQQVFFKDQQKNEPELTTDEKKTILRAVLNQSHCTFLDRFGQYMKDEHLGYFEQEEQTLAYSPDERYEIDYYLNRIRKLRNGGRATEVRNRRYAALKKMCDDGTYFSEREMMQRDPLLYEHLVGQYMTEREKRERDASVPVSVVDILFNQIDKEEAKDALQKLEAEEYGQEQNDWFDLEETNNRSRPTSLNFPRAQWGNFDDEEETRLEARRHERQTKSFRRRMAIPPAHLVTAGERNLLRNEFIETMYEHFIAGDDKEFDYSRVDDSSEYDNVTIMDQDEEEKYFDEEDVMETKPCVAHCDGEESEDELDVYMRHLNYHLQQQERITRNCNEQACEYDSDD</sequence>
<feature type="coiled-coil region" evidence="1">
    <location>
        <begin position="182"/>
        <end position="209"/>
    </location>
</feature>
<evidence type="ECO:0000313" key="3">
    <source>
        <dbReference type="EnsemblMetazoa" id="ENSAATROPP007875"/>
    </source>
</evidence>
<keyword evidence="4" id="KW-1185">Reference proteome</keyword>
<dbReference type="InterPro" id="IPR018613">
    <property type="entry name" value="Ccdc97-like"/>
</dbReference>
<keyword evidence="1" id="KW-0175">Coiled coil</keyword>
<protein>
    <recommendedName>
        <fullName evidence="2">CCD97-like C-terminal domain-containing protein</fullName>
    </recommendedName>
</protein>
<dbReference type="EnsemblMetazoa" id="ENSAATROPT008734">
    <property type="protein sequence ID" value="ENSAATROPP007875"/>
    <property type="gene ID" value="ENSAATROPG007117"/>
</dbReference>
<reference evidence="3" key="1">
    <citation type="submission" date="2024-04" db="UniProtKB">
        <authorList>
            <consortium name="EnsemblMetazoa"/>
        </authorList>
    </citation>
    <scope>IDENTIFICATION</scope>
    <source>
        <strain evidence="3">EBRO</strain>
    </source>
</reference>
<dbReference type="Pfam" id="PF09747">
    <property type="entry name" value="CCD97-like_C"/>
    <property type="match status" value="1"/>
</dbReference>
<evidence type="ECO:0000256" key="1">
    <source>
        <dbReference type="SAM" id="Coils"/>
    </source>
</evidence>
<proteinExistence type="predicted"/>
<name>A0AAG5DAG5_ANOAO</name>
<evidence type="ECO:0000313" key="4">
    <source>
        <dbReference type="Proteomes" id="UP000075880"/>
    </source>
</evidence>
<dbReference type="Proteomes" id="UP000075880">
    <property type="component" value="Unassembled WGS sequence"/>
</dbReference>
<dbReference type="PANTHER" id="PTHR31840:SF1">
    <property type="entry name" value="COILED-COIL DOMAIN-CONTAINING PROTEIN 97"/>
    <property type="match status" value="1"/>
</dbReference>
<organism evidence="3 4">
    <name type="scientific">Anopheles atroparvus</name>
    <name type="common">European mosquito</name>
    <dbReference type="NCBI Taxonomy" id="41427"/>
    <lineage>
        <taxon>Eukaryota</taxon>
        <taxon>Metazoa</taxon>
        <taxon>Ecdysozoa</taxon>
        <taxon>Arthropoda</taxon>
        <taxon>Hexapoda</taxon>
        <taxon>Insecta</taxon>
        <taxon>Pterygota</taxon>
        <taxon>Neoptera</taxon>
        <taxon>Endopterygota</taxon>
        <taxon>Diptera</taxon>
        <taxon>Nematocera</taxon>
        <taxon>Culicoidea</taxon>
        <taxon>Culicidae</taxon>
        <taxon>Anophelinae</taxon>
        <taxon>Anopheles</taxon>
    </lineage>
</organism>
<feature type="domain" description="CCD97-like C-terminal" evidence="2">
    <location>
        <begin position="126"/>
        <end position="325"/>
    </location>
</feature>
<dbReference type="InterPro" id="IPR040233">
    <property type="entry name" value="CCD97-like_C"/>
</dbReference>
<accession>A0AAG5DAG5</accession>